<keyword evidence="1" id="KW-0472">Membrane</keyword>
<feature type="transmembrane region" description="Helical" evidence="1">
    <location>
        <begin position="45"/>
        <end position="62"/>
    </location>
</feature>
<reference evidence="2 3" key="1">
    <citation type="journal article" date="2004" name="Nucleic Acids Res.">
        <title>Unique features revealed by the genome sequence of Acinetobacter sp. ADP1, a versatile and naturally transformation competent bacterium.</title>
        <authorList>
            <person name="Barbe V."/>
            <person name="Vallenet D."/>
            <person name="Fonknechten N."/>
            <person name="Kreimeyer A."/>
            <person name="Oztas S."/>
            <person name="Labarre L."/>
            <person name="Cruveiller S."/>
            <person name="Robert C."/>
            <person name="Duprat S."/>
            <person name="Wincker P."/>
            <person name="Ornston L.N."/>
            <person name="Weissenbach J."/>
            <person name="Marliere P."/>
            <person name="Cohen G.N."/>
            <person name="Medigue C."/>
        </authorList>
    </citation>
    <scope>NUCLEOTIDE SEQUENCE [LARGE SCALE GENOMIC DNA]</scope>
    <source>
        <strain evidence="3">ATCC 33305 / BD413 / ADP1</strain>
    </source>
</reference>
<evidence type="ECO:0008006" key="4">
    <source>
        <dbReference type="Google" id="ProtNLM"/>
    </source>
</evidence>
<dbReference type="BioCyc" id="ASP62977:ACIAD_RS09320-MONOMER"/>
<organism evidence="2 3">
    <name type="scientific">Acinetobacter baylyi (strain ATCC 33305 / BD413 / ADP1)</name>
    <dbReference type="NCBI Taxonomy" id="62977"/>
    <lineage>
        <taxon>Bacteria</taxon>
        <taxon>Pseudomonadati</taxon>
        <taxon>Pseudomonadota</taxon>
        <taxon>Gammaproteobacteria</taxon>
        <taxon>Moraxellales</taxon>
        <taxon>Moraxellaceae</taxon>
        <taxon>Acinetobacter</taxon>
    </lineage>
</organism>
<dbReference type="AlphaFoldDB" id="Q6FAR6"/>
<feature type="transmembrane region" description="Helical" evidence="1">
    <location>
        <begin position="74"/>
        <end position="90"/>
    </location>
</feature>
<dbReference type="eggNOG" id="COG4392">
    <property type="taxonomic scope" value="Bacteria"/>
</dbReference>
<dbReference type="Proteomes" id="UP000000430">
    <property type="component" value="Chromosome"/>
</dbReference>
<accession>Q6FAR6</accession>
<keyword evidence="1" id="KW-1133">Transmembrane helix</keyword>
<evidence type="ECO:0000313" key="3">
    <source>
        <dbReference type="Proteomes" id="UP000000430"/>
    </source>
</evidence>
<gene>
    <name evidence="2" type="ordered locus">ACIAD2024</name>
</gene>
<dbReference type="Pfam" id="PF05437">
    <property type="entry name" value="AzlD"/>
    <property type="match status" value="1"/>
</dbReference>
<evidence type="ECO:0000313" key="2">
    <source>
        <dbReference type="EMBL" id="CAG68847.1"/>
    </source>
</evidence>
<dbReference type="EMBL" id="CR543861">
    <property type="protein sequence ID" value="CAG68847.1"/>
    <property type="molecule type" value="Genomic_DNA"/>
</dbReference>
<dbReference type="STRING" id="202950.GCA_001485005_00348"/>
<feature type="transmembrane region" description="Helical" evidence="1">
    <location>
        <begin position="96"/>
        <end position="112"/>
    </location>
</feature>
<name>Q6FAR6_ACIAD</name>
<proteinExistence type="predicted"/>
<protein>
    <recommendedName>
        <fullName evidence="4">Branched-chain amino acid transport protein (AzlD)</fullName>
    </recommendedName>
</protein>
<sequence length="113" mass="13321">MVRVSGEHLMSWPFLLLLACIVFFNRYIFLEPRFPIKIPDWFERALHYSAPCILSSICIPIILMDGESYRHSMFNPYFIATLITIASAYLFRHTLLTIFISLSSFYILVYLMQ</sequence>
<dbReference type="KEGG" id="aci:ACIAD2024"/>
<dbReference type="InterPro" id="IPR008407">
    <property type="entry name" value="Brnchd-chn_aa_trnsp_AzlD"/>
</dbReference>
<evidence type="ECO:0000256" key="1">
    <source>
        <dbReference type="SAM" id="Phobius"/>
    </source>
</evidence>
<dbReference type="PROSITE" id="PS51257">
    <property type="entry name" value="PROKAR_LIPOPROTEIN"/>
    <property type="match status" value="1"/>
</dbReference>
<dbReference type="HOGENOM" id="CLU_157896_1_2_6"/>
<dbReference type="OrthoDB" id="4257348at2"/>
<keyword evidence="1" id="KW-0812">Transmembrane</keyword>
<feature type="transmembrane region" description="Helical" evidence="1">
    <location>
        <begin position="12"/>
        <end position="30"/>
    </location>
</feature>